<sequence length="174" mass="18992">MTGAINLSSFELPSTASDRIRMFHRLWLETGAGNVPDATAFDFAVLSADYPLLARIGMDQTARRLVWLELAVSDNWPFGPPVVNAPVQDCVPPLSIKRVLRSFEDTLETSIPDYFETTSWMHGGTSVSMARLVAPILAGAGRQLIALWDIIEPPATSVPSRGARTRPAKNTLSL</sequence>
<dbReference type="Proteomes" id="UP000094795">
    <property type="component" value="Unassembled WGS sequence"/>
</dbReference>
<dbReference type="EMBL" id="LQZT01000012">
    <property type="protein sequence ID" value="OCW57758.1"/>
    <property type="molecule type" value="Genomic_DNA"/>
</dbReference>
<dbReference type="STRING" id="1480615.AWJ14_02850"/>
<reference evidence="1 2" key="1">
    <citation type="submission" date="2015-12" db="EMBL/GenBank/DDBJ databases">
        <authorList>
            <person name="Shamseldin A."/>
            <person name="Moawad H."/>
            <person name="Abd El-Rahim W.M."/>
            <person name="Sadowsky M.J."/>
        </authorList>
    </citation>
    <scope>NUCLEOTIDE SEQUENCE [LARGE SCALE GENOMIC DNA]</scope>
    <source>
        <strain evidence="1 2">JC234</strain>
    </source>
</reference>
<evidence type="ECO:0000313" key="2">
    <source>
        <dbReference type="Proteomes" id="UP000094795"/>
    </source>
</evidence>
<proteinExistence type="predicted"/>
<evidence type="ECO:0008006" key="3">
    <source>
        <dbReference type="Google" id="ProtNLM"/>
    </source>
</evidence>
<dbReference type="AlphaFoldDB" id="A0A1C1YW77"/>
<organism evidence="1 2">
    <name type="scientific">Hoeflea olei</name>
    <dbReference type="NCBI Taxonomy" id="1480615"/>
    <lineage>
        <taxon>Bacteria</taxon>
        <taxon>Pseudomonadati</taxon>
        <taxon>Pseudomonadota</taxon>
        <taxon>Alphaproteobacteria</taxon>
        <taxon>Hyphomicrobiales</taxon>
        <taxon>Rhizobiaceae</taxon>
        <taxon>Hoeflea</taxon>
    </lineage>
</organism>
<dbReference type="RefSeq" id="WP_066177968.1">
    <property type="nucleotide sequence ID" value="NZ_LQZT01000012.1"/>
</dbReference>
<protein>
    <recommendedName>
        <fullName evidence="3">PAS domain-containing protein</fullName>
    </recommendedName>
</protein>
<comment type="caution">
    <text evidence="1">The sequence shown here is derived from an EMBL/GenBank/DDBJ whole genome shotgun (WGS) entry which is preliminary data.</text>
</comment>
<evidence type="ECO:0000313" key="1">
    <source>
        <dbReference type="EMBL" id="OCW57758.1"/>
    </source>
</evidence>
<dbReference type="OrthoDB" id="8114780at2"/>
<accession>A0A1C1YW77</accession>
<name>A0A1C1YW77_9HYPH</name>
<gene>
    <name evidence="1" type="ORF">AWJ14_02850</name>
</gene>
<keyword evidence="2" id="KW-1185">Reference proteome</keyword>